<gene>
    <name evidence="2" type="ORF">ACFOUO_10690</name>
</gene>
<name>A0ABV8JMN6_9BACL</name>
<proteinExistence type="predicted"/>
<evidence type="ECO:0000313" key="3">
    <source>
        <dbReference type="Proteomes" id="UP001595843"/>
    </source>
</evidence>
<accession>A0ABV8JMN6</accession>
<comment type="caution">
    <text evidence="2">The sequence shown here is derived from an EMBL/GenBank/DDBJ whole genome shotgun (WGS) entry which is preliminary data.</text>
</comment>
<dbReference type="Proteomes" id="UP001595843">
    <property type="component" value="Unassembled WGS sequence"/>
</dbReference>
<reference evidence="3" key="1">
    <citation type="journal article" date="2019" name="Int. J. Syst. Evol. Microbiol.">
        <title>The Global Catalogue of Microorganisms (GCM) 10K type strain sequencing project: providing services to taxonomists for standard genome sequencing and annotation.</title>
        <authorList>
            <consortium name="The Broad Institute Genomics Platform"/>
            <consortium name="The Broad Institute Genome Sequencing Center for Infectious Disease"/>
            <person name="Wu L."/>
            <person name="Ma J."/>
        </authorList>
    </citation>
    <scope>NUCLEOTIDE SEQUENCE [LARGE SCALE GENOMIC DNA]</scope>
    <source>
        <strain evidence="3">IBRC-M 10813</strain>
    </source>
</reference>
<dbReference type="CDD" id="cd15787">
    <property type="entry name" value="YycH_N"/>
    <property type="match status" value="1"/>
</dbReference>
<protein>
    <submittedName>
        <fullName evidence="2">YycH family regulatory protein</fullName>
    </submittedName>
</protein>
<dbReference type="EMBL" id="JBHSAP010000015">
    <property type="protein sequence ID" value="MFC4077264.1"/>
    <property type="molecule type" value="Genomic_DNA"/>
</dbReference>
<dbReference type="Pfam" id="PF07435">
    <property type="entry name" value="YycH"/>
    <property type="match status" value="1"/>
</dbReference>
<sequence length="463" mass="52811">MIESIKSVLLTVLILTSFVQSGILLYSSPSYEERLDSTFTDPQKIGSQEFEKQGIHQLAAPGQILLHEDGEHRQVSIGPENKDYRRLLEKLHLTRFKELQEVTPSAKDWDELLNEKRGVELRFNRNLPPDTMQAFFSSDLEKLNLDSISRVWFYDDPKSKQLFVRFISDETGETVQGKASLNAFDDWMGLAKGQDAARLAAILPAKAKEGKKAPDPLYLPEAPLPVKGYTYPLKEIRIDDLKQVLFQDPDLAKQILELDNSKIYTDSNRTLQHNTKADTIVYNRPDPATAKTSTLAEQLDLINTFMNRHGGWTGNFLLDEVQEDPDQKTPFLRFRLYTRNLPIYWEGGEKTSPATIRLAAVNKGVTSYERSLWYLAPQPVKERTVEKELPGKDDFLKELNRRGLSPEKDVQTVYPGYRAVPGKKVVTLLPVWVIQLKDGTRNYVEARKTGRETAWTGAKPKPY</sequence>
<dbReference type="InterPro" id="IPR042274">
    <property type="entry name" value="YycH/YycI_2"/>
</dbReference>
<organism evidence="2 3">
    <name type="scientific">Salinithrix halophila</name>
    <dbReference type="NCBI Taxonomy" id="1485204"/>
    <lineage>
        <taxon>Bacteria</taxon>
        <taxon>Bacillati</taxon>
        <taxon>Bacillota</taxon>
        <taxon>Bacilli</taxon>
        <taxon>Bacillales</taxon>
        <taxon>Thermoactinomycetaceae</taxon>
        <taxon>Salinithrix</taxon>
    </lineage>
</organism>
<evidence type="ECO:0000313" key="2">
    <source>
        <dbReference type="EMBL" id="MFC4077264.1"/>
    </source>
</evidence>
<dbReference type="InterPro" id="IPR009996">
    <property type="entry name" value="YycH"/>
</dbReference>
<dbReference type="RefSeq" id="WP_380705009.1">
    <property type="nucleotide sequence ID" value="NZ_JBHSAP010000015.1"/>
</dbReference>
<evidence type="ECO:0000259" key="1">
    <source>
        <dbReference type="Pfam" id="PF07435"/>
    </source>
</evidence>
<feature type="domain" description="Regulatory protein YycH" evidence="1">
    <location>
        <begin position="3"/>
        <end position="438"/>
    </location>
</feature>
<dbReference type="Gene3D" id="3.30.310.160">
    <property type="entry name" value="YycH protein, domain 2"/>
    <property type="match status" value="1"/>
</dbReference>
<keyword evidence="3" id="KW-1185">Reference proteome</keyword>